<keyword evidence="1" id="KW-1133">Transmembrane helix</keyword>
<feature type="transmembrane region" description="Helical" evidence="1">
    <location>
        <begin position="116"/>
        <end position="139"/>
    </location>
</feature>
<keyword evidence="1" id="KW-0472">Membrane</keyword>
<dbReference type="Proteomes" id="UP001210925">
    <property type="component" value="Unassembled WGS sequence"/>
</dbReference>
<dbReference type="EMBL" id="JADGKB010000054">
    <property type="protein sequence ID" value="KAJ3256210.1"/>
    <property type="molecule type" value="Genomic_DNA"/>
</dbReference>
<evidence type="ECO:0000313" key="3">
    <source>
        <dbReference type="Proteomes" id="UP001210925"/>
    </source>
</evidence>
<keyword evidence="1" id="KW-0812">Transmembrane</keyword>
<organism evidence="2 3">
    <name type="scientific">Boothiomyces macroporosus</name>
    <dbReference type="NCBI Taxonomy" id="261099"/>
    <lineage>
        <taxon>Eukaryota</taxon>
        <taxon>Fungi</taxon>
        <taxon>Fungi incertae sedis</taxon>
        <taxon>Chytridiomycota</taxon>
        <taxon>Chytridiomycota incertae sedis</taxon>
        <taxon>Chytridiomycetes</taxon>
        <taxon>Rhizophydiales</taxon>
        <taxon>Terramycetaceae</taxon>
        <taxon>Boothiomyces</taxon>
    </lineage>
</organism>
<accession>A0AAD5UJ70</accession>
<feature type="transmembrane region" description="Helical" evidence="1">
    <location>
        <begin position="42"/>
        <end position="63"/>
    </location>
</feature>
<gene>
    <name evidence="2" type="ORF">HK103_005669</name>
</gene>
<evidence type="ECO:0000313" key="2">
    <source>
        <dbReference type="EMBL" id="KAJ3256210.1"/>
    </source>
</evidence>
<keyword evidence="3" id="KW-1185">Reference proteome</keyword>
<dbReference type="AlphaFoldDB" id="A0AAD5UJ70"/>
<reference evidence="2" key="1">
    <citation type="submission" date="2020-05" db="EMBL/GenBank/DDBJ databases">
        <title>Phylogenomic resolution of chytrid fungi.</title>
        <authorList>
            <person name="Stajich J.E."/>
            <person name="Amses K."/>
            <person name="Simmons R."/>
            <person name="Seto K."/>
            <person name="Myers J."/>
            <person name="Bonds A."/>
            <person name="Quandt C.A."/>
            <person name="Barry K."/>
            <person name="Liu P."/>
            <person name="Grigoriev I."/>
            <person name="Longcore J.E."/>
            <person name="James T.Y."/>
        </authorList>
    </citation>
    <scope>NUCLEOTIDE SEQUENCE</scope>
    <source>
        <strain evidence="2">PLAUS21</strain>
    </source>
</reference>
<feature type="transmembrane region" description="Helical" evidence="1">
    <location>
        <begin position="207"/>
        <end position="226"/>
    </location>
</feature>
<evidence type="ECO:0000256" key="1">
    <source>
        <dbReference type="SAM" id="Phobius"/>
    </source>
</evidence>
<comment type="caution">
    <text evidence="2">The sequence shown here is derived from an EMBL/GenBank/DDBJ whole genome shotgun (WGS) entry which is preliminary data.</text>
</comment>
<feature type="transmembrane region" description="Helical" evidence="1">
    <location>
        <begin position="159"/>
        <end position="186"/>
    </location>
</feature>
<feature type="transmembrane region" description="Helical" evidence="1">
    <location>
        <begin position="83"/>
        <end position="104"/>
    </location>
</feature>
<sequence>MPRDYNAYLSTSGVMLGMGLHNLASAGYILIAKAAVARKTVLWILGLFAFLSLSGFLGLQVFTIDFISSPYLEGPDFLGKLFFFNYLLNLLTTTFITSLVVVRVRLFFGNSPFTYLMYVMGVLTIIGKGCGNAVGMYTSARFINGEYKSPPEDPLYPKIALIMAFALTFEAIFTAIGTGSFLAFLLDFDFSSLNRQNDVLFKEVLRLSLILFFNVLNAIFAVWIAFDDNWISHNGFFMDSLTYSLELYAFLELSYYNAKALVIENMKSKSSEKSRY</sequence>
<feature type="transmembrane region" description="Helical" evidence="1">
    <location>
        <begin position="6"/>
        <end position="30"/>
    </location>
</feature>
<protein>
    <submittedName>
        <fullName evidence="2">Uncharacterized protein</fullName>
    </submittedName>
</protein>
<name>A0AAD5UJ70_9FUNG</name>
<proteinExistence type="predicted"/>